<keyword evidence="2" id="KW-1185">Reference proteome</keyword>
<name>A0ABR2L2P1_9EUKA</name>
<gene>
    <name evidence="1" type="ORF">M9Y10_015586</name>
</gene>
<organism evidence="1 2">
    <name type="scientific">Tritrichomonas musculus</name>
    <dbReference type="NCBI Taxonomy" id="1915356"/>
    <lineage>
        <taxon>Eukaryota</taxon>
        <taxon>Metamonada</taxon>
        <taxon>Parabasalia</taxon>
        <taxon>Tritrichomonadida</taxon>
        <taxon>Tritrichomonadidae</taxon>
        <taxon>Tritrichomonas</taxon>
    </lineage>
</organism>
<sequence>MISITDCQFDHNIVTLSSSENSLFGGSSIFFTAKKGNVKSCTFLYDEGPSSLKIYNKFNTNTKSLLSEGLLAVTDCKFEIGSNSKCSIFYEGGNGGAKFDLTN</sequence>
<evidence type="ECO:0000313" key="2">
    <source>
        <dbReference type="Proteomes" id="UP001470230"/>
    </source>
</evidence>
<dbReference type="Proteomes" id="UP001470230">
    <property type="component" value="Unassembled WGS sequence"/>
</dbReference>
<protein>
    <submittedName>
        <fullName evidence="1">Uncharacterized protein</fullName>
    </submittedName>
</protein>
<dbReference type="EMBL" id="JAPFFF010000002">
    <property type="protein sequence ID" value="KAK8897624.1"/>
    <property type="molecule type" value="Genomic_DNA"/>
</dbReference>
<accession>A0ABR2L2P1</accession>
<proteinExistence type="predicted"/>
<reference evidence="1 2" key="1">
    <citation type="submission" date="2024-04" db="EMBL/GenBank/DDBJ databases">
        <title>Tritrichomonas musculus Genome.</title>
        <authorList>
            <person name="Alves-Ferreira E."/>
            <person name="Grigg M."/>
            <person name="Lorenzi H."/>
            <person name="Galac M."/>
        </authorList>
    </citation>
    <scope>NUCLEOTIDE SEQUENCE [LARGE SCALE GENOMIC DNA]</scope>
    <source>
        <strain evidence="1 2">EAF2021</strain>
    </source>
</reference>
<comment type="caution">
    <text evidence="1">The sequence shown here is derived from an EMBL/GenBank/DDBJ whole genome shotgun (WGS) entry which is preliminary data.</text>
</comment>
<evidence type="ECO:0000313" key="1">
    <source>
        <dbReference type="EMBL" id="KAK8897624.1"/>
    </source>
</evidence>